<dbReference type="Pfam" id="PF13306">
    <property type="entry name" value="LRR_5"/>
    <property type="match status" value="1"/>
</dbReference>
<organism evidence="1">
    <name type="scientific">Trepomonas sp. PC1</name>
    <dbReference type="NCBI Taxonomy" id="1076344"/>
    <lineage>
        <taxon>Eukaryota</taxon>
        <taxon>Metamonada</taxon>
        <taxon>Diplomonadida</taxon>
        <taxon>Hexamitidae</taxon>
        <taxon>Hexamitinae</taxon>
        <taxon>Trepomonas</taxon>
    </lineage>
</organism>
<protein>
    <submittedName>
        <fullName evidence="1">Leucine rich repeats-containing protein</fullName>
    </submittedName>
</protein>
<reference evidence="1" key="1">
    <citation type="submission" date="2015-07" db="EMBL/GenBank/DDBJ databases">
        <title>Adaptation to a free-living lifestyle via gene acquisitions in the diplomonad Trepomonas sp. PC1.</title>
        <authorList>
            <person name="Xu F."/>
            <person name="Jerlstrom-Hultqvist J."/>
            <person name="Kolisko M."/>
            <person name="Simpson A.G.B."/>
            <person name="Roger A.J."/>
            <person name="Svard S.G."/>
            <person name="Andersson J.O."/>
        </authorList>
    </citation>
    <scope>NUCLEOTIDE SEQUENCE</scope>
    <source>
        <strain evidence="1">PC1</strain>
    </source>
</reference>
<dbReference type="AlphaFoldDB" id="A0A146K4G9"/>
<gene>
    <name evidence="1" type="ORF">TPC1_20155</name>
</gene>
<proteinExistence type="predicted"/>
<dbReference type="EMBL" id="GDID01006060">
    <property type="protein sequence ID" value="JAP90546.1"/>
    <property type="molecule type" value="Transcribed_RNA"/>
</dbReference>
<name>A0A146K4G9_9EUKA</name>
<dbReference type="InterPro" id="IPR026906">
    <property type="entry name" value="LRR_5"/>
</dbReference>
<evidence type="ECO:0000313" key="1">
    <source>
        <dbReference type="EMBL" id="JAP90546.1"/>
    </source>
</evidence>
<accession>A0A146K4G9</accession>
<dbReference type="InterPro" id="IPR032675">
    <property type="entry name" value="LRR_dom_sf"/>
</dbReference>
<feature type="non-terminal residue" evidence="1">
    <location>
        <position position="124"/>
    </location>
</feature>
<sequence length="124" mass="14283">LLVTYCKRKPFIFPQNIKTVVAPNLQQFIGKIGSVKCIIAPLIHEIPASYFEDSIIQQLHSPKLKKINKDSFDSCNFLKQIELRDLEQIQGGAFNYCPSLEDIRFNICVEHKIFQNCIIRSLTN</sequence>
<dbReference type="Gene3D" id="3.80.10.10">
    <property type="entry name" value="Ribonuclease Inhibitor"/>
    <property type="match status" value="1"/>
</dbReference>
<feature type="non-terminal residue" evidence="1">
    <location>
        <position position="1"/>
    </location>
</feature>